<evidence type="ECO:0000313" key="1">
    <source>
        <dbReference type="EMBL" id="PMD41176.1"/>
    </source>
</evidence>
<evidence type="ECO:0000313" key="2">
    <source>
        <dbReference type="Proteomes" id="UP000235786"/>
    </source>
</evidence>
<reference evidence="1 2" key="1">
    <citation type="submission" date="2016-04" db="EMBL/GenBank/DDBJ databases">
        <title>A degradative enzymes factory behind the ericoid mycorrhizal symbiosis.</title>
        <authorList>
            <consortium name="DOE Joint Genome Institute"/>
            <person name="Martino E."/>
            <person name="Morin E."/>
            <person name="Grelet G."/>
            <person name="Kuo A."/>
            <person name="Kohler A."/>
            <person name="Daghino S."/>
            <person name="Barry K."/>
            <person name="Choi C."/>
            <person name="Cichocki N."/>
            <person name="Clum A."/>
            <person name="Copeland A."/>
            <person name="Hainaut M."/>
            <person name="Haridas S."/>
            <person name="Labutti K."/>
            <person name="Lindquist E."/>
            <person name="Lipzen A."/>
            <person name="Khouja H.-R."/>
            <person name="Murat C."/>
            <person name="Ohm R."/>
            <person name="Olson A."/>
            <person name="Spatafora J."/>
            <person name="Veneault-Fourrey C."/>
            <person name="Henrissat B."/>
            <person name="Grigoriev I."/>
            <person name="Martin F."/>
            <person name="Perotto S."/>
        </authorList>
    </citation>
    <scope>NUCLEOTIDE SEQUENCE [LARGE SCALE GENOMIC DNA]</scope>
    <source>
        <strain evidence="1 2">F</strain>
    </source>
</reference>
<protein>
    <submittedName>
        <fullName evidence="1">Uncharacterized protein</fullName>
    </submittedName>
</protein>
<proteinExistence type="predicted"/>
<dbReference type="EMBL" id="KZ613944">
    <property type="protein sequence ID" value="PMD41176.1"/>
    <property type="molecule type" value="Genomic_DNA"/>
</dbReference>
<keyword evidence="2" id="KW-1185">Reference proteome</keyword>
<sequence length="72" mass="8551">RDREMASRQTLIDKLPPQLRKEQEEWAQSQLKLIYIGGFKWDRVQGGYRCRNRRCFVTDALLAEGRGGYYDL</sequence>
<dbReference type="OrthoDB" id="4746642at2759"/>
<organism evidence="1 2">
    <name type="scientific">Hyaloscypha variabilis (strain UAMH 11265 / GT02V1 / F)</name>
    <name type="common">Meliniomyces variabilis</name>
    <dbReference type="NCBI Taxonomy" id="1149755"/>
    <lineage>
        <taxon>Eukaryota</taxon>
        <taxon>Fungi</taxon>
        <taxon>Dikarya</taxon>
        <taxon>Ascomycota</taxon>
        <taxon>Pezizomycotina</taxon>
        <taxon>Leotiomycetes</taxon>
        <taxon>Helotiales</taxon>
        <taxon>Hyaloscyphaceae</taxon>
        <taxon>Hyaloscypha</taxon>
        <taxon>Hyaloscypha variabilis</taxon>
    </lineage>
</organism>
<dbReference type="Proteomes" id="UP000235786">
    <property type="component" value="Unassembled WGS sequence"/>
</dbReference>
<dbReference type="AlphaFoldDB" id="A0A2J6RRM0"/>
<name>A0A2J6RRM0_HYAVF</name>
<feature type="non-terminal residue" evidence="1">
    <location>
        <position position="1"/>
    </location>
</feature>
<feature type="non-terminal residue" evidence="1">
    <location>
        <position position="72"/>
    </location>
</feature>
<gene>
    <name evidence="1" type="ORF">L207DRAFT_376313</name>
</gene>
<accession>A0A2J6RRM0</accession>